<gene>
    <name evidence="2" type="ORF">AWU65_02770</name>
</gene>
<feature type="domain" description="Integrase catalytic" evidence="1">
    <location>
        <begin position="284"/>
        <end position="495"/>
    </location>
</feature>
<dbReference type="GO" id="GO:0003676">
    <property type="term" value="F:nucleic acid binding"/>
    <property type="evidence" value="ECO:0007669"/>
    <property type="project" value="InterPro"/>
</dbReference>
<protein>
    <recommendedName>
        <fullName evidence="1">Integrase catalytic domain-containing protein</fullName>
    </recommendedName>
</protein>
<dbReference type="EMBL" id="LWMH01000001">
    <property type="protein sequence ID" value="KZS44925.1"/>
    <property type="molecule type" value="Genomic_DNA"/>
</dbReference>
<dbReference type="GO" id="GO:0015074">
    <property type="term" value="P:DNA integration"/>
    <property type="evidence" value="ECO:0007669"/>
    <property type="project" value="InterPro"/>
</dbReference>
<sequence>MEIQVNVILQSERAQERILYITPDRRFLYTISIFEDRPIPVKREFTEIEKALSKGLYTIAEVDPFANLMDPHSKYVKEHSSSIEERWELIKDLVDNEPAIYNRTHRGELIRERSQQTGKSKTLIYRYIRYYWTGGKMKNALVAHYFNCGRPSKKGEKKTFTKKVGKRSLLAQMHPESPEFQGVIITKEMRKILGAALAQWYKTTDANSMEFVHERMWHTYFLEKVMVNGELNEIPLPSHKVPTIDQLRYFYRQTEDYRKVVMAREGVRKYQLKFRPVLGNATRRAVGPGSIFEIDATIGDIYLVSHANRTKVIGRPVIYLVIDVFSRMIVGFYVGLEGPSWQGAMMAIENATTNKVDFCAEYDIHINDEQWPCQYMPEVIVGDRGEMESKKADSLSESLGVTIKNEPPYRADWKGIVESNFKTVNTTIKQWIPGAVKPDFKERGGKDYILDAKLSLRGFIKLMIELIMYHNNSKAIRHYPLETSMIPDSILPVPIHLWNWGIQNRSGHLKAFPRDIIRLNLLPCKEVTATRLGIAFEGIHYKCDELTEVGWFVKGDSRSVTIAYDRRCMNSIYVKSPDGLHYFTCRLQEKSDRFKDLSLEEIKMIQQEEKLALVYHKDTQNHAKFKMNERFEQIKQEEISLTEQARSEASISNAEFKSNIQENRATDRKKIQTKEAYRLGVSDEVPKININDELIEDEMFTEVRGLTLIEKLKRRKNENDNE</sequence>
<comment type="caution">
    <text evidence="2">The sequence shown here is derived from an EMBL/GenBank/DDBJ whole genome shotgun (WGS) entry which is preliminary data.</text>
</comment>
<dbReference type="PROSITE" id="PS50994">
    <property type="entry name" value="INTEGRASE"/>
    <property type="match status" value="1"/>
</dbReference>
<dbReference type="AlphaFoldDB" id="A0A168EXW8"/>
<dbReference type="Pfam" id="PF09299">
    <property type="entry name" value="Mu-transpos_C"/>
    <property type="match status" value="1"/>
</dbReference>
<dbReference type="Proteomes" id="UP000076796">
    <property type="component" value="Unassembled WGS sequence"/>
</dbReference>
<keyword evidence="3" id="KW-1185">Reference proteome</keyword>
<dbReference type="SUPFAM" id="SSF53098">
    <property type="entry name" value="Ribonuclease H-like"/>
    <property type="match status" value="1"/>
</dbReference>
<dbReference type="InterPro" id="IPR015378">
    <property type="entry name" value="Transposase-like_Mu_C"/>
</dbReference>
<evidence type="ECO:0000313" key="3">
    <source>
        <dbReference type="Proteomes" id="UP000076796"/>
    </source>
</evidence>
<organism evidence="2 3">
    <name type="scientific">Paenibacillus glucanolyticus</name>
    <dbReference type="NCBI Taxonomy" id="59843"/>
    <lineage>
        <taxon>Bacteria</taxon>
        <taxon>Bacillati</taxon>
        <taxon>Bacillota</taxon>
        <taxon>Bacilli</taxon>
        <taxon>Bacillales</taxon>
        <taxon>Paenibacillaceae</taxon>
        <taxon>Paenibacillus</taxon>
    </lineage>
</organism>
<dbReference type="Gene3D" id="3.30.420.10">
    <property type="entry name" value="Ribonuclease H-like superfamily/Ribonuclease H"/>
    <property type="match status" value="1"/>
</dbReference>
<dbReference type="InterPro" id="IPR036397">
    <property type="entry name" value="RNaseH_sf"/>
</dbReference>
<reference evidence="2" key="1">
    <citation type="journal article" date="2016" name="Genome Announc.">
        <title>Draft genomes of two strains of Paenibacillus glucanolyticus with capability to degrade lignocellulose.</title>
        <authorList>
            <person name="Mathews S.L."/>
            <person name="Pawlak J."/>
            <person name="Grunden A.M."/>
        </authorList>
    </citation>
    <scope>NUCLEOTIDE SEQUENCE [LARGE SCALE GENOMIC DNA]</scope>
    <source>
        <strain evidence="2">SLM1</strain>
    </source>
</reference>
<accession>A0A168EXW8</accession>
<name>A0A168EXW8_9BACL</name>
<evidence type="ECO:0000259" key="1">
    <source>
        <dbReference type="PROSITE" id="PS50994"/>
    </source>
</evidence>
<proteinExistence type="predicted"/>
<dbReference type="InterPro" id="IPR001584">
    <property type="entry name" value="Integrase_cat-core"/>
</dbReference>
<dbReference type="RefSeq" id="WP_063477429.1">
    <property type="nucleotide sequence ID" value="NZ_LWMH01000001.1"/>
</dbReference>
<evidence type="ECO:0000313" key="2">
    <source>
        <dbReference type="EMBL" id="KZS44925.1"/>
    </source>
</evidence>
<dbReference type="InterPro" id="IPR012337">
    <property type="entry name" value="RNaseH-like_sf"/>
</dbReference>
<dbReference type="OrthoDB" id="501284at2"/>